<protein>
    <submittedName>
        <fullName evidence="1">Putative DDT domain</fullName>
    </submittedName>
</protein>
<evidence type="ECO:0000313" key="2">
    <source>
        <dbReference type="Proteomes" id="UP000030445"/>
    </source>
</evidence>
<name>A0A0A2A906_PROMR</name>
<dbReference type="AlphaFoldDB" id="A0A0A2A906"/>
<dbReference type="EMBL" id="JNAM01000005">
    <property type="protein sequence ID" value="KGF98387.1"/>
    <property type="molecule type" value="Genomic_DNA"/>
</dbReference>
<proteinExistence type="predicted"/>
<reference evidence="2" key="1">
    <citation type="journal article" date="2014" name="Sci. Data">
        <title>Genomes of diverse isolates of the marine cyanobacterium Prochlorococcus.</title>
        <authorList>
            <person name="Biller S."/>
            <person name="Berube P."/>
            <person name="Thompson J."/>
            <person name="Kelly L."/>
            <person name="Roggensack S."/>
            <person name="Awad L."/>
            <person name="Roache-Johnson K."/>
            <person name="Ding H."/>
            <person name="Giovannoni S.J."/>
            <person name="Moore L.R."/>
            <person name="Chisholm S.W."/>
        </authorList>
    </citation>
    <scope>NUCLEOTIDE SEQUENCE [LARGE SCALE GENOMIC DNA]</scope>
    <source>
        <strain evidence="2">MIT 9302</strain>
    </source>
</reference>
<gene>
    <name evidence="1" type="ORF">EU96_0349</name>
</gene>
<organism evidence="1 2">
    <name type="scientific">Prochlorococcus marinus str. MIT 9302</name>
    <dbReference type="NCBI Taxonomy" id="74545"/>
    <lineage>
        <taxon>Bacteria</taxon>
        <taxon>Bacillati</taxon>
        <taxon>Cyanobacteriota</taxon>
        <taxon>Cyanophyceae</taxon>
        <taxon>Synechococcales</taxon>
        <taxon>Prochlorococcaceae</taxon>
        <taxon>Prochlorococcus</taxon>
    </lineage>
</organism>
<accession>A0A0A2A906</accession>
<dbReference type="STRING" id="74545.EU96_0349"/>
<sequence length="40" mass="4791">MWKIIQKILMENKKWAPSQEEKIGIITNVYESIKEKLSEL</sequence>
<dbReference type="Proteomes" id="UP000030445">
    <property type="component" value="Unassembled WGS sequence"/>
</dbReference>
<evidence type="ECO:0000313" key="1">
    <source>
        <dbReference type="EMBL" id="KGF98387.1"/>
    </source>
</evidence>
<comment type="caution">
    <text evidence="1">The sequence shown here is derived from an EMBL/GenBank/DDBJ whole genome shotgun (WGS) entry which is preliminary data.</text>
</comment>